<keyword evidence="2 4" id="KW-0238">DNA-binding</keyword>
<sequence>MRAAIALVGERGTSNIPVSDIADAADVSRPLLYQHFGDRDTLLLEAALDLAQTDLVERAHSADETLTERDRVLAAASHFARHRDFYRAMLTGPCGYALTKALTDLLSPFNRAWARWMTPGDPAPELLDDLALFLTGGSAAVINTWVIEGPDPLDPEAFTDRLLRMLPVVTRRPSDRESRP</sequence>
<evidence type="ECO:0000256" key="1">
    <source>
        <dbReference type="ARBA" id="ARBA00023015"/>
    </source>
</evidence>
<protein>
    <submittedName>
        <fullName evidence="6">TetR family transcriptional regulator</fullName>
    </submittedName>
</protein>
<evidence type="ECO:0000256" key="4">
    <source>
        <dbReference type="PROSITE-ProRule" id="PRU00335"/>
    </source>
</evidence>
<dbReference type="EMBL" id="BSDI01000055">
    <property type="protein sequence ID" value="GLI02139.1"/>
    <property type="molecule type" value="Genomic_DNA"/>
</dbReference>
<dbReference type="SUPFAM" id="SSF46689">
    <property type="entry name" value="Homeodomain-like"/>
    <property type="match status" value="1"/>
</dbReference>
<evidence type="ECO:0000313" key="7">
    <source>
        <dbReference type="Proteomes" id="UP001144280"/>
    </source>
</evidence>
<reference evidence="6" key="1">
    <citation type="submission" date="2022-12" db="EMBL/GenBank/DDBJ databases">
        <title>New Phytohabitans aurantiacus sp. RD004123 nov., an actinomycete isolated from soil.</title>
        <authorList>
            <person name="Triningsih D.W."/>
            <person name="Harunari E."/>
            <person name="Igarashi Y."/>
        </authorList>
    </citation>
    <scope>NUCLEOTIDE SEQUENCE</scope>
    <source>
        <strain evidence="6">RD004123</strain>
    </source>
</reference>
<organism evidence="6 7">
    <name type="scientific">Phytohabitans aurantiacus</name>
    <dbReference type="NCBI Taxonomy" id="3016789"/>
    <lineage>
        <taxon>Bacteria</taxon>
        <taxon>Bacillati</taxon>
        <taxon>Actinomycetota</taxon>
        <taxon>Actinomycetes</taxon>
        <taxon>Micromonosporales</taxon>
        <taxon>Micromonosporaceae</taxon>
    </lineage>
</organism>
<proteinExistence type="predicted"/>
<accession>A0ABQ5R5T5</accession>
<dbReference type="Pfam" id="PF00440">
    <property type="entry name" value="TetR_N"/>
    <property type="match status" value="1"/>
</dbReference>
<dbReference type="PANTHER" id="PTHR30055">
    <property type="entry name" value="HTH-TYPE TRANSCRIPTIONAL REGULATOR RUTR"/>
    <property type="match status" value="1"/>
</dbReference>
<name>A0ABQ5R5T5_9ACTN</name>
<gene>
    <name evidence="6" type="ORF">Pa4123_74170</name>
</gene>
<feature type="DNA-binding region" description="H-T-H motif" evidence="4">
    <location>
        <begin position="17"/>
        <end position="36"/>
    </location>
</feature>
<feature type="domain" description="HTH tetR-type" evidence="5">
    <location>
        <begin position="1"/>
        <end position="54"/>
    </location>
</feature>
<evidence type="ECO:0000259" key="5">
    <source>
        <dbReference type="PROSITE" id="PS50977"/>
    </source>
</evidence>
<dbReference type="Gene3D" id="1.10.357.10">
    <property type="entry name" value="Tetracycline Repressor, domain 2"/>
    <property type="match status" value="1"/>
</dbReference>
<evidence type="ECO:0000313" key="6">
    <source>
        <dbReference type="EMBL" id="GLI02139.1"/>
    </source>
</evidence>
<dbReference type="Proteomes" id="UP001144280">
    <property type="component" value="Unassembled WGS sequence"/>
</dbReference>
<comment type="caution">
    <text evidence="6">The sequence shown here is derived from an EMBL/GenBank/DDBJ whole genome shotgun (WGS) entry which is preliminary data.</text>
</comment>
<dbReference type="PANTHER" id="PTHR30055:SF234">
    <property type="entry name" value="HTH-TYPE TRANSCRIPTIONAL REGULATOR BETI"/>
    <property type="match status" value="1"/>
</dbReference>
<keyword evidence="3" id="KW-0804">Transcription</keyword>
<dbReference type="InterPro" id="IPR050109">
    <property type="entry name" value="HTH-type_TetR-like_transc_reg"/>
</dbReference>
<evidence type="ECO:0000256" key="3">
    <source>
        <dbReference type="ARBA" id="ARBA00023163"/>
    </source>
</evidence>
<evidence type="ECO:0000256" key="2">
    <source>
        <dbReference type="ARBA" id="ARBA00023125"/>
    </source>
</evidence>
<keyword evidence="1" id="KW-0805">Transcription regulation</keyword>
<dbReference type="InterPro" id="IPR009057">
    <property type="entry name" value="Homeodomain-like_sf"/>
</dbReference>
<dbReference type="PROSITE" id="PS50977">
    <property type="entry name" value="HTH_TETR_2"/>
    <property type="match status" value="1"/>
</dbReference>
<dbReference type="InterPro" id="IPR001647">
    <property type="entry name" value="HTH_TetR"/>
</dbReference>
<keyword evidence="7" id="KW-1185">Reference proteome</keyword>